<dbReference type="STRING" id="1146883.BLASA_4056"/>
<dbReference type="HOGENOM" id="CLU_2714322_0_0_11"/>
<name>H6RK28_BLASD</name>
<accession>H6RK28</accession>
<dbReference type="AlphaFoldDB" id="H6RK28"/>
<reference evidence="3" key="2">
    <citation type="submission" date="2012-02" db="EMBL/GenBank/DDBJ databases">
        <title>Complete genome sequence of Blastococcus saxobsidens strain DD2.</title>
        <authorList>
            <person name="Genoscope."/>
        </authorList>
    </citation>
    <scope>NUCLEOTIDE SEQUENCE [LARGE SCALE GENOMIC DNA]</scope>
    <source>
        <strain evidence="3">DD2</strain>
    </source>
</reference>
<organism evidence="2 3">
    <name type="scientific">Blastococcus saxobsidens (strain DD2)</name>
    <dbReference type="NCBI Taxonomy" id="1146883"/>
    <lineage>
        <taxon>Bacteria</taxon>
        <taxon>Bacillati</taxon>
        <taxon>Actinomycetota</taxon>
        <taxon>Actinomycetes</taxon>
        <taxon>Geodermatophilales</taxon>
        <taxon>Geodermatophilaceae</taxon>
        <taxon>Blastococcus</taxon>
    </lineage>
</organism>
<proteinExistence type="predicted"/>
<sequence>MGRSRGPEGSRPGHRQRLSAAGGRHLVAVWVGRGARRAPDRDTGSGSARQGDGTWWRCRPEADHVRARRRTR</sequence>
<reference evidence="2 3" key="1">
    <citation type="journal article" date="2012" name="J. Bacteriol.">
        <title>Genome Sequence of Blastococcus saxobsidens DD2, a Stone-Inhabiting Bacterium.</title>
        <authorList>
            <person name="Chouaia B."/>
            <person name="Crotti E."/>
            <person name="Brusetti L."/>
            <person name="Daffonchio D."/>
            <person name="Essoussi I."/>
            <person name="Nouioui I."/>
            <person name="Sbissi I."/>
            <person name="Ghodhbane-Gtari F."/>
            <person name="Gtari M."/>
            <person name="Vacherie B."/>
            <person name="Barbe V."/>
            <person name="Medigue C."/>
            <person name="Gury J."/>
            <person name="Pujic P."/>
            <person name="Normand P."/>
        </authorList>
    </citation>
    <scope>NUCLEOTIDE SEQUENCE [LARGE SCALE GENOMIC DNA]</scope>
    <source>
        <strain evidence="2 3">DD2</strain>
    </source>
</reference>
<dbReference type="EMBL" id="FO117623">
    <property type="protein sequence ID" value="CCG04884.1"/>
    <property type="molecule type" value="Genomic_DNA"/>
</dbReference>
<evidence type="ECO:0000256" key="1">
    <source>
        <dbReference type="SAM" id="MobiDB-lite"/>
    </source>
</evidence>
<dbReference type="KEGG" id="bsd:BLASA_4056"/>
<feature type="region of interest" description="Disordered" evidence="1">
    <location>
        <begin position="1"/>
        <end position="72"/>
    </location>
</feature>
<gene>
    <name evidence="2" type="ordered locus">BLASA_4056</name>
</gene>
<evidence type="ECO:0000313" key="2">
    <source>
        <dbReference type="EMBL" id="CCG04884.1"/>
    </source>
</evidence>
<dbReference type="Proteomes" id="UP000007517">
    <property type="component" value="Chromosome"/>
</dbReference>
<evidence type="ECO:0000313" key="3">
    <source>
        <dbReference type="Proteomes" id="UP000007517"/>
    </source>
</evidence>
<keyword evidence="3" id="KW-1185">Reference proteome</keyword>
<protein>
    <submittedName>
        <fullName evidence="2">Uncharacterized protein</fullName>
    </submittedName>
</protein>